<reference evidence="18 19" key="1">
    <citation type="submission" date="2023-05" db="EMBL/GenBank/DDBJ databases">
        <title>Chelatococcus sp. nov., a moderately thermophilic bacterium isolated from hot spring microbial mat.</title>
        <authorList>
            <person name="Hu C.-J."/>
            <person name="Li W.-J."/>
        </authorList>
    </citation>
    <scope>NUCLEOTIDE SEQUENCE [LARGE SCALE GENOMIC DNA]</scope>
    <source>
        <strain evidence="18 19">SYSU G07232</strain>
    </source>
</reference>
<keyword evidence="19" id="KW-1185">Reference proteome</keyword>
<sequence>MATPVTAQANVPGIEHEGASFPPFDVNTFGSQLLWLAISFGVLYLLMAKVIVPRLSGILADRQARISGDLEAAAKAKTDAEAAGAAYEKALSEAKARAQTLVHETRDRAAAEAALKRQALEAELAEKLAAAEAVIAEGKAKAMSSVRGIAIEAATAIVERLTGEAPADAKVAAAVDAVRR</sequence>
<evidence type="ECO:0000256" key="7">
    <source>
        <dbReference type="ARBA" id="ARBA00022781"/>
    </source>
</evidence>
<keyword evidence="7 15" id="KW-0375">Hydrogen ion transport</keyword>
<name>A0ABT7AEQ6_9HYPH</name>
<comment type="subunit">
    <text evidence="14 15">F-type ATPases have 2 components, F(1) - the catalytic core - and F(0) - the membrane proton channel. F(1) has five subunits: alpha(3), beta(3), gamma(1), delta(1), epsilon(1). F(0) has three main subunits: a(1), b(2) and c(10-14). The alpha and beta chains form an alternating ring which encloses part of the gamma chain. F(1) is attached to F(0) by a central stalk formed by the gamma and epsilon chains, while a peripheral stalk is formed by the delta and b chains.</text>
</comment>
<evidence type="ECO:0000256" key="13">
    <source>
        <dbReference type="ARBA" id="ARBA00025614"/>
    </source>
</evidence>
<dbReference type="InterPro" id="IPR050059">
    <property type="entry name" value="ATP_synthase_B_chain"/>
</dbReference>
<evidence type="ECO:0000256" key="16">
    <source>
        <dbReference type="RuleBase" id="RU003848"/>
    </source>
</evidence>
<evidence type="ECO:0000256" key="2">
    <source>
        <dbReference type="ARBA" id="ARBA00005513"/>
    </source>
</evidence>
<dbReference type="PANTHER" id="PTHR33445">
    <property type="entry name" value="ATP SYNTHASE SUBUNIT B', CHLOROPLASTIC"/>
    <property type="match status" value="1"/>
</dbReference>
<evidence type="ECO:0000256" key="14">
    <source>
        <dbReference type="ARBA" id="ARBA00025830"/>
    </source>
</evidence>
<evidence type="ECO:0000256" key="9">
    <source>
        <dbReference type="ARBA" id="ARBA00023065"/>
    </source>
</evidence>
<feature type="coiled-coil region" evidence="17">
    <location>
        <begin position="110"/>
        <end position="137"/>
    </location>
</feature>
<evidence type="ECO:0000256" key="1">
    <source>
        <dbReference type="ARBA" id="ARBA00004377"/>
    </source>
</evidence>
<evidence type="ECO:0000256" key="10">
    <source>
        <dbReference type="ARBA" id="ARBA00023136"/>
    </source>
</evidence>
<comment type="function">
    <text evidence="12 15">F(1)F(0) ATP synthase produces ATP from ADP in the presence of a proton or sodium gradient. F-type ATPases consist of two structural domains, F(1) containing the extramembraneous catalytic core and F(0) containing the membrane proton channel, linked together by a central stalk and a peripheral stalk. During catalysis, ATP synthesis in the catalytic domain of F(1) is coupled via a rotary mechanism of the central stalk subunits to proton translocation.</text>
</comment>
<keyword evidence="3 15" id="KW-0813">Transport</keyword>
<evidence type="ECO:0000256" key="15">
    <source>
        <dbReference type="HAMAP-Rule" id="MF_01398"/>
    </source>
</evidence>
<dbReference type="Pfam" id="PF00430">
    <property type="entry name" value="ATP-synt_B"/>
    <property type="match status" value="1"/>
</dbReference>
<evidence type="ECO:0000313" key="19">
    <source>
        <dbReference type="Proteomes" id="UP001321492"/>
    </source>
</evidence>
<evidence type="ECO:0000256" key="6">
    <source>
        <dbReference type="ARBA" id="ARBA00022692"/>
    </source>
</evidence>
<keyword evidence="5 15" id="KW-0138">CF(0)</keyword>
<keyword evidence="9 15" id="KW-0406">Ion transport</keyword>
<keyword evidence="11 15" id="KW-0066">ATP synthesis</keyword>
<evidence type="ECO:0000256" key="5">
    <source>
        <dbReference type="ARBA" id="ARBA00022547"/>
    </source>
</evidence>
<keyword evidence="6 15" id="KW-0812">Transmembrane</keyword>
<evidence type="ECO:0000313" key="18">
    <source>
        <dbReference type="EMBL" id="MDJ1157838.1"/>
    </source>
</evidence>
<comment type="caution">
    <text evidence="18">The sequence shown here is derived from an EMBL/GenBank/DDBJ whole genome shotgun (WGS) entry which is preliminary data.</text>
</comment>
<dbReference type="EMBL" id="JASJEV010000003">
    <property type="protein sequence ID" value="MDJ1157838.1"/>
    <property type="molecule type" value="Genomic_DNA"/>
</dbReference>
<dbReference type="InterPro" id="IPR002146">
    <property type="entry name" value="ATP_synth_b/b'su_bac/chlpt"/>
</dbReference>
<proteinExistence type="inferred from homology"/>
<comment type="function">
    <text evidence="13">Component of the F(0) channel, it forms part of the peripheral stalk, linking F(1) to F(0). The b'-subunit is a diverged and duplicated form of b found in plants and photosynthetic bacteria.</text>
</comment>
<keyword evidence="4 15" id="KW-1003">Cell membrane</keyword>
<dbReference type="HAMAP" id="MF_01398">
    <property type="entry name" value="ATP_synth_b_bprime"/>
    <property type="match status" value="1"/>
</dbReference>
<evidence type="ECO:0000256" key="8">
    <source>
        <dbReference type="ARBA" id="ARBA00022989"/>
    </source>
</evidence>
<keyword evidence="8 15" id="KW-1133">Transmembrane helix</keyword>
<gene>
    <name evidence="15" type="primary">atpF</name>
    <name evidence="18" type="ORF">QNA08_06285</name>
</gene>
<evidence type="ECO:0000256" key="11">
    <source>
        <dbReference type="ARBA" id="ARBA00023310"/>
    </source>
</evidence>
<evidence type="ECO:0000256" key="4">
    <source>
        <dbReference type="ARBA" id="ARBA00022475"/>
    </source>
</evidence>
<dbReference type="RefSeq" id="WP_283739834.1">
    <property type="nucleotide sequence ID" value="NZ_JASJEV010000003.1"/>
</dbReference>
<comment type="similarity">
    <text evidence="2 15 16">Belongs to the ATPase B chain family.</text>
</comment>
<dbReference type="Gene3D" id="6.10.250.1580">
    <property type="match status" value="1"/>
</dbReference>
<evidence type="ECO:0000256" key="12">
    <source>
        <dbReference type="ARBA" id="ARBA00025198"/>
    </source>
</evidence>
<comment type="subcellular location">
    <subcellularLocation>
        <location evidence="1">Cell inner membrane</location>
        <topology evidence="1">Single-pass membrane protein</topology>
    </subcellularLocation>
    <subcellularLocation>
        <location evidence="15">Cell membrane</location>
        <topology evidence="15">Single-pass membrane protein</topology>
    </subcellularLocation>
</comment>
<evidence type="ECO:0000256" key="3">
    <source>
        <dbReference type="ARBA" id="ARBA00022448"/>
    </source>
</evidence>
<dbReference type="Proteomes" id="UP001321492">
    <property type="component" value="Unassembled WGS sequence"/>
</dbReference>
<accession>A0ABT7AEQ6</accession>
<keyword evidence="10 15" id="KW-0472">Membrane</keyword>
<dbReference type="CDD" id="cd06503">
    <property type="entry name" value="ATP-synt_Fo_b"/>
    <property type="match status" value="1"/>
</dbReference>
<dbReference type="NCBIfam" id="NF006612">
    <property type="entry name" value="PRK09174.1"/>
    <property type="match status" value="1"/>
</dbReference>
<organism evidence="18 19">
    <name type="scientific">Chelatococcus albus</name>
    <dbReference type="NCBI Taxonomy" id="3047466"/>
    <lineage>
        <taxon>Bacteria</taxon>
        <taxon>Pseudomonadati</taxon>
        <taxon>Pseudomonadota</taxon>
        <taxon>Alphaproteobacteria</taxon>
        <taxon>Hyphomicrobiales</taxon>
        <taxon>Chelatococcaceae</taxon>
        <taxon>Chelatococcus</taxon>
    </lineage>
</organism>
<dbReference type="PANTHER" id="PTHR33445:SF1">
    <property type="entry name" value="ATP SYNTHASE SUBUNIT B"/>
    <property type="match status" value="1"/>
</dbReference>
<feature type="transmembrane region" description="Helical" evidence="15">
    <location>
        <begin position="33"/>
        <end position="52"/>
    </location>
</feature>
<protein>
    <recommendedName>
        <fullName evidence="15">ATP synthase subunit b</fullName>
    </recommendedName>
    <alternativeName>
        <fullName evidence="15">ATP synthase F(0) sector subunit b</fullName>
    </alternativeName>
    <alternativeName>
        <fullName evidence="15">ATPase subunit I</fullName>
    </alternativeName>
    <alternativeName>
        <fullName evidence="15">F-type ATPase subunit b</fullName>
        <shortName evidence="15">F-ATPase subunit b</shortName>
    </alternativeName>
</protein>
<evidence type="ECO:0000256" key="17">
    <source>
        <dbReference type="SAM" id="Coils"/>
    </source>
</evidence>
<keyword evidence="17" id="KW-0175">Coiled coil</keyword>